<sequence>MPRPLLVVPLVLALAVGLWLTRAALVRWRDLKSAQTYELVAEQRPLLLRAGGAVLCGMCVTALTVAVALDGRSADPARAAVVAAERPAAPPMPSAAVVPEQPPVVTRFELIGKPAGGELMEGAVAGPDGRPRTVRVWLPEKYRTDQQARFPVVVMHGGTARRTADAEVPDVFEGIASAVKLGRARPFVVVAPEAPTGTEHPCELVAAAPQAIADDQALRTAVAAAFRTLPAGPGSWGVLGIDGGAACAAAAGLARPDLYGAAAAVSGRYDATALAGTGAEAPEGTAAKLLLAAAKSDTAGLDAARKLQAALHDGRGRAAKANVRISDVVQDFAPDRERVRLVRVAAQYLAESLTRTG</sequence>
<name>A0AB33JVA4_9ACTN</name>
<feature type="transmembrane region" description="Helical" evidence="1">
    <location>
        <begin position="47"/>
        <end position="69"/>
    </location>
</feature>
<protein>
    <recommendedName>
        <fullName evidence="3">Esterase</fullName>
    </recommendedName>
</protein>
<keyword evidence="1" id="KW-1133">Transmembrane helix</keyword>
<accession>A0AB33JVA4</accession>
<evidence type="ECO:0000313" key="2">
    <source>
        <dbReference type="EMBL" id="BFP47179.1"/>
    </source>
</evidence>
<keyword evidence="1" id="KW-0472">Membrane</keyword>
<dbReference type="EMBL" id="AP035881">
    <property type="protein sequence ID" value="BFP47179.1"/>
    <property type="molecule type" value="Genomic_DNA"/>
</dbReference>
<proteinExistence type="predicted"/>
<dbReference type="Gene3D" id="3.40.50.1820">
    <property type="entry name" value="alpha/beta hydrolase"/>
    <property type="match status" value="1"/>
</dbReference>
<reference evidence="2" key="1">
    <citation type="submission" date="2024-07" db="EMBL/GenBank/DDBJ databases">
        <title>Complete genome sequences of cellulolytic bacteria, Kitasatospora sp. CMC57 and Streptomyces sp. CMC78, isolated from Japanese agricultural soil.</title>
        <authorList>
            <person name="Hashimoto T."/>
            <person name="Ito M."/>
            <person name="Iwamoto M."/>
            <person name="Fukahori D."/>
            <person name="Shoda T."/>
            <person name="Sakoda M."/>
            <person name="Morohoshi T."/>
            <person name="Mitsuboshi M."/>
            <person name="Nishizawa T."/>
        </authorList>
    </citation>
    <scope>NUCLEOTIDE SEQUENCE</scope>
    <source>
        <strain evidence="2">CMC57</strain>
    </source>
</reference>
<dbReference type="SUPFAM" id="SSF53474">
    <property type="entry name" value="alpha/beta-Hydrolases"/>
    <property type="match status" value="1"/>
</dbReference>
<dbReference type="PANTHER" id="PTHR48098">
    <property type="entry name" value="ENTEROCHELIN ESTERASE-RELATED"/>
    <property type="match status" value="1"/>
</dbReference>
<gene>
    <name evidence="2" type="ORF">KCMC57_35470</name>
</gene>
<keyword evidence="1" id="KW-0812">Transmembrane</keyword>
<evidence type="ECO:0000256" key="1">
    <source>
        <dbReference type="SAM" id="Phobius"/>
    </source>
</evidence>
<evidence type="ECO:0008006" key="3">
    <source>
        <dbReference type="Google" id="ProtNLM"/>
    </source>
</evidence>
<dbReference type="InterPro" id="IPR050583">
    <property type="entry name" value="Mycobacterial_A85_antigen"/>
</dbReference>
<dbReference type="RefSeq" id="WP_407989556.1">
    <property type="nucleotide sequence ID" value="NZ_AP035881.2"/>
</dbReference>
<dbReference type="AlphaFoldDB" id="A0AB33JVA4"/>
<dbReference type="InterPro" id="IPR029058">
    <property type="entry name" value="AB_hydrolase_fold"/>
</dbReference>
<organism evidence="2">
    <name type="scientific">Kitasatospora sp. CMC57</name>
    <dbReference type="NCBI Taxonomy" id="3231513"/>
    <lineage>
        <taxon>Bacteria</taxon>
        <taxon>Bacillati</taxon>
        <taxon>Actinomycetota</taxon>
        <taxon>Actinomycetes</taxon>
        <taxon>Kitasatosporales</taxon>
        <taxon>Streptomycetaceae</taxon>
        <taxon>Kitasatospora</taxon>
    </lineage>
</organism>